<evidence type="ECO:0000313" key="4">
    <source>
        <dbReference type="Proteomes" id="UP001501461"/>
    </source>
</evidence>
<proteinExistence type="predicted"/>
<keyword evidence="2" id="KW-0472">Membrane</keyword>
<dbReference type="EMBL" id="BAAAMN010000072">
    <property type="protein sequence ID" value="GAA2046690.1"/>
    <property type="molecule type" value="Genomic_DNA"/>
</dbReference>
<dbReference type="Proteomes" id="UP001501461">
    <property type="component" value="Unassembled WGS sequence"/>
</dbReference>
<feature type="region of interest" description="Disordered" evidence="1">
    <location>
        <begin position="1"/>
        <end position="20"/>
    </location>
</feature>
<keyword evidence="2" id="KW-1133">Transmembrane helix</keyword>
<evidence type="ECO:0000256" key="1">
    <source>
        <dbReference type="SAM" id="MobiDB-lite"/>
    </source>
</evidence>
<comment type="caution">
    <text evidence="3">The sequence shown here is derived from an EMBL/GenBank/DDBJ whole genome shotgun (WGS) entry which is preliminary data.</text>
</comment>
<dbReference type="RefSeq" id="WP_343960174.1">
    <property type="nucleotide sequence ID" value="NZ_BAAAMN010000072.1"/>
</dbReference>
<evidence type="ECO:0000256" key="2">
    <source>
        <dbReference type="SAM" id="Phobius"/>
    </source>
</evidence>
<evidence type="ECO:0000313" key="3">
    <source>
        <dbReference type="EMBL" id="GAA2046690.1"/>
    </source>
</evidence>
<feature type="compositionally biased region" description="Acidic residues" evidence="1">
    <location>
        <begin position="1"/>
        <end position="10"/>
    </location>
</feature>
<accession>A0ABN2UZC1</accession>
<reference evidence="3 4" key="1">
    <citation type="journal article" date="2019" name="Int. J. Syst. Evol. Microbiol.">
        <title>The Global Catalogue of Microorganisms (GCM) 10K type strain sequencing project: providing services to taxonomists for standard genome sequencing and annotation.</title>
        <authorList>
            <consortium name="The Broad Institute Genomics Platform"/>
            <consortium name="The Broad Institute Genome Sequencing Center for Infectious Disease"/>
            <person name="Wu L."/>
            <person name="Ma J."/>
        </authorList>
    </citation>
    <scope>NUCLEOTIDE SEQUENCE [LARGE SCALE GENOMIC DNA]</scope>
    <source>
        <strain evidence="3 4">JCM 13595</strain>
    </source>
</reference>
<organism evidence="3 4">
    <name type="scientific">Yaniella flava</name>
    <dbReference type="NCBI Taxonomy" id="287930"/>
    <lineage>
        <taxon>Bacteria</taxon>
        <taxon>Bacillati</taxon>
        <taxon>Actinomycetota</taxon>
        <taxon>Actinomycetes</taxon>
        <taxon>Micrococcales</taxon>
        <taxon>Micrococcaceae</taxon>
        <taxon>Yaniella</taxon>
    </lineage>
</organism>
<name>A0ABN2UZC1_9MICC</name>
<gene>
    <name evidence="3" type="ORF">GCM10009720_29530</name>
</gene>
<keyword evidence="4" id="KW-1185">Reference proteome</keyword>
<keyword evidence="2" id="KW-0812">Transmembrane</keyword>
<feature type="transmembrane region" description="Helical" evidence="2">
    <location>
        <begin position="138"/>
        <end position="162"/>
    </location>
</feature>
<sequence>MGFFNDDEEQGAGRKRKNIEPGDGHLLKPFRFWQLLGRSLFYAPLQSDAGHDLTYAVSVDYFDWEDKADLYLNGRHHARAKLPATLPVEGGAIEVAATAYGLKRMHYVSQDGASRVLQPDPASAEGLRAKLTRKAPGVSRAIGVVAILILLTLLPVGLLQLAEILTETEFAQQYVDPFTSPIKLPDWASTPALVLSILAATERALTLRTHWLIDLETGWFD</sequence>
<protein>
    <submittedName>
        <fullName evidence="3">Uncharacterized protein</fullName>
    </submittedName>
</protein>